<gene>
    <name evidence="9" type="ORF">AMJ52_07385</name>
</gene>
<reference evidence="9 10" key="1">
    <citation type="journal article" date="2015" name="Microbiome">
        <title>Genomic resolution of linkages in carbon, nitrogen, and sulfur cycling among widespread estuary sediment bacteria.</title>
        <authorList>
            <person name="Baker B.J."/>
            <person name="Lazar C.S."/>
            <person name="Teske A.P."/>
            <person name="Dick G.J."/>
        </authorList>
    </citation>
    <scope>NUCLEOTIDE SEQUENCE [LARGE SCALE GENOMIC DNA]</scope>
    <source>
        <strain evidence="9">DG_78</strain>
    </source>
</reference>
<dbReference type="GO" id="GO:0004352">
    <property type="term" value="F:glutamate dehydrogenase (NAD+) activity"/>
    <property type="evidence" value="ECO:0007669"/>
    <property type="project" value="TreeGrafter"/>
</dbReference>
<dbReference type="AlphaFoldDB" id="A0A0S7YDH0"/>
<evidence type="ECO:0000256" key="1">
    <source>
        <dbReference type="ARBA" id="ARBA00006382"/>
    </source>
</evidence>
<evidence type="ECO:0000256" key="6">
    <source>
        <dbReference type="PIRSR" id="PIRSR000185-3"/>
    </source>
</evidence>
<feature type="binding site" evidence="5">
    <location>
        <position position="229"/>
    </location>
    <ligand>
        <name>NAD(+)</name>
        <dbReference type="ChEBI" id="CHEBI:57540"/>
    </ligand>
</feature>
<accession>A0A0S7YDH0</accession>
<proteinExistence type="inferred from homology"/>
<dbReference type="InterPro" id="IPR033922">
    <property type="entry name" value="NAD_bind_Glu_DH"/>
</dbReference>
<dbReference type="GO" id="GO:0006538">
    <property type="term" value="P:L-glutamate catabolic process"/>
    <property type="evidence" value="ECO:0007669"/>
    <property type="project" value="TreeGrafter"/>
</dbReference>
<dbReference type="Pfam" id="PF00208">
    <property type="entry name" value="ELFV_dehydrog"/>
    <property type="match status" value="1"/>
</dbReference>
<dbReference type="SUPFAM" id="SSF51735">
    <property type="entry name" value="NAD(P)-binding Rossmann-fold domains"/>
    <property type="match status" value="1"/>
</dbReference>
<feature type="site" description="Important for catalysis" evidence="6">
    <location>
        <position position="150"/>
    </location>
</feature>
<dbReference type="PRINTS" id="PR00082">
    <property type="entry name" value="GLFDHDRGNASE"/>
</dbReference>
<sequence>MENTPKKQSNVYVNVTKQFNKAADLMKLDPEIRKILAKTTNEITVNFPVKMDDGRIEMFTGYRVQHNNVLGPYKGGLRYHPAVDIDEVRALATWMTWKSAIINIPFGGAKGGICFDPQRYSAAEIQRITRRFTFALGCNIGPEYDIPAPDVNTNAQIMAWILDTYVSTQPPHERQACTHVITGKPVEAGGSLGRDKATGQGVVYTIEEWAKDKKFNLKGATYFVQGFGNVGSWASILMKQHGSKLIAVEDVTGAISHHDGIDPDDLNAYVLETGGVAKYSRAKPLDHKSFMSTEADIFIPAALENQITKETAFLLNVILVAEGANGPTDIEGDEILQERKIDILPDILCNAGGVVVSYFEWLQNKRSEFWDLEEVDSKLRKLLVNAYMRVRDTAEKYKTDWRTAAYIVALMRLEKVYKERGIFP</sequence>
<dbReference type="InterPro" id="IPR033524">
    <property type="entry name" value="Glu/Leu/Phe/Val_DH_AS"/>
</dbReference>
<keyword evidence="5" id="KW-0547">Nucleotide-binding</keyword>
<organism evidence="9 10">
    <name type="scientific">candidate division TA06 bacterium DG_78</name>
    <dbReference type="NCBI Taxonomy" id="1703772"/>
    <lineage>
        <taxon>Bacteria</taxon>
        <taxon>Bacteria division TA06</taxon>
    </lineage>
</organism>
<keyword evidence="5" id="KW-0520">NAD</keyword>
<dbReference type="InterPro" id="IPR006096">
    <property type="entry name" value="Glu/Leu/Phe/Val/Trp_DH_C"/>
</dbReference>
<dbReference type="Gene3D" id="3.40.50.720">
    <property type="entry name" value="NAD(P)-binding Rossmann-like Domain"/>
    <property type="match status" value="1"/>
</dbReference>
<dbReference type="PATRIC" id="fig|1703772.3.peg.226"/>
<dbReference type="Gene3D" id="3.40.50.10860">
    <property type="entry name" value="Leucine Dehydrogenase, chain A, domain 1"/>
    <property type="match status" value="1"/>
</dbReference>
<dbReference type="PIRSF" id="PIRSF000185">
    <property type="entry name" value="Glu_DH"/>
    <property type="match status" value="1"/>
</dbReference>
<dbReference type="PROSITE" id="PS00074">
    <property type="entry name" value="GLFV_DEHYDROGENASE"/>
    <property type="match status" value="1"/>
</dbReference>
<dbReference type="PANTHER" id="PTHR11606:SF13">
    <property type="entry name" value="GLUTAMATE DEHYDROGENASE 1, MITOCHONDRIAL"/>
    <property type="match status" value="1"/>
</dbReference>
<evidence type="ECO:0000256" key="2">
    <source>
        <dbReference type="ARBA" id="ARBA00023002"/>
    </source>
</evidence>
<keyword evidence="2 3" id="KW-0560">Oxidoreductase</keyword>
<feature type="binding site" evidence="5">
    <location>
        <position position="98"/>
    </location>
    <ligand>
        <name>substrate</name>
    </ligand>
</feature>
<evidence type="ECO:0000259" key="8">
    <source>
        <dbReference type="SMART" id="SM00839"/>
    </source>
</evidence>
<feature type="binding site" evidence="5">
    <location>
        <position position="198"/>
    </location>
    <ligand>
        <name>NAD(+)</name>
        <dbReference type="ChEBI" id="CHEBI:57540"/>
    </ligand>
</feature>
<evidence type="ECO:0000256" key="5">
    <source>
        <dbReference type="PIRSR" id="PIRSR000185-2"/>
    </source>
</evidence>
<dbReference type="InterPro" id="IPR006095">
    <property type="entry name" value="Glu/Leu/Phe/Val/Trp_DH"/>
</dbReference>
<evidence type="ECO:0000313" key="10">
    <source>
        <dbReference type="Proteomes" id="UP000051012"/>
    </source>
</evidence>
<dbReference type="SMART" id="SM00839">
    <property type="entry name" value="ELFV_dehydrog"/>
    <property type="match status" value="1"/>
</dbReference>
<dbReference type="PANTHER" id="PTHR11606">
    <property type="entry name" value="GLUTAMATE DEHYDROGENASE"/>
    <property type="match status" value="1"/>
</dbReference>
<feature type="active site" description="Proton donor" evidence="4">
    <location>
        <position position="110"/>
    </location>
</feature>
<dbReference type="Pfam" id="PF02812">
    <property type="entry name" value="ELFV_dehydrog_N"/>
    <property type="match status" value="1"/>
</dbReference>
<evidence type="ECO:0000256" key="7">
    <source>
        <dbReference type="RuleBase" id="RU004417"/>
    </source>
</evidence>
<dbReference type="InterPro" id="IPR046346">
    <property type="entry name" value="Aminoacid_DH-like_N_sf"/>
</dbReference>
<evidence type="ECO:0000256" key="3">
    <source>
        <dbReference type="PIRNR" id="PIRNR000185"/>
    </source>
</evidence>
<feature type="binding site" evidence="5">
    <location>
        <position position="74"/>
    </location>
    <ligand>
        <name>substrate</name>
    </ligand>
</feature>
<dbReference type="InterPro" id="IPR014362">
    <property type="entry name" value="Glu_DH"/>
</dbReference>
<feature type="binding site" evidence="5">
    <location>
        <position position="357"/>
    </location>
    <ligand>
        <name>substrate</name>
    </ligand>
</feature>
<comment type="similarity">
    <text evidence="1 3 7">Belongs to the Glu/Leu/Phe/Val dehydrogenases family.</text>
</comment>
<comment type="caution">
    <text evidence="9">The sequence shown here is derived from an EMBL/GenBank/DDBJ whole genome shotgun (WGS) entry which is preliminary data.</text>
</comment>
<protein>
    <recommendedName>
        <fullName evidence="3">Glutamate dehydrogenase</fullName>
    </recommendedName>
</protein>
<dbReference type="SUPFAM" id="SSF53223">
    <property type="entry name" value="Aminoacid dehydrogenase-like, N-terminal domain"/>
    <property type="match status" value="1"/>
</dbReference>
<dbReference type="EMBL" id="LJNI01000097">
    <property type="protein sequence ID" value="KPJ72124.1"/>
    <property type="molecule type" value="Genomic_DNA"/>
</dbReference>
<name>A0A0S7YDH0_UNCT6</name>
<dbReference type="Proteomes" id="UP000051012">
    <property type="component" value="Unassembled WGS sequence"/>
</dbReference>
<dbReference type="InterPro" id="IPR036291">
    <property type="entry name" value="NAD(P)-bd_dom_sf"/>
</dbReference>
<evidence type="ECO:0000313" key="9">
    <source>
        <dbReference type="EMBL" id="KPJ72124.1"/>
    </source>
</evidence>
<feature type="domain" description="Glutamate/phenylalanine/leucine/valine/L-tryptophan dehydrogenase C-terminal" evidence="8">
    <location>
        <begin position="191"/>
        <end position="421"/>
    </location>
</feature>
<evidence type="ECO:0000256" key="4">
    <source>
        <dbReference type="PIRSR" id="PIRSR000185-1"/>
    </source>
</evidence>
<dbReference type="GO" id="GO:0000166">
    <property type="term" value="F:nucleotide binding"/>
    <property type="evidence" value="ECO:0007669"/>
    <property type="project" value="UniProtKB-KW"/>
</dbReference>
<dbReference type="InterPro" id="IPR006097">
    <property type="entry name" value="Glu/Leu/Phe/Val/Trp_DH_dimer"/>
</dbReference>
<dbReference type="CDD" id="cd01076">
    <property type="entry name" value="NAD_bind_1_Glu_DH"/>
    <property type="match status" value="1"/>
</dbReference>